<dbReference type="EMBL" id="MU004189">
    <property type="protein sequence ID" value="KAF2495571.1"/>
    <property type="molecule type" value="Genomic_DNA"/>
</dbReference>
<dbReference type="Proteomes" id="UP000799750">
    <property type="component" value="Unassembled WGS sequence"/>
</dbReference>
<proteinExistence type="predicted"/>
<protein>
    <submittedName>
        <fullName evidence="1">Uncharacterized protein</fullName>
    </submittedName>
</protein>
<evidence type="ECO:0000313" key="1">
    <source>
        <dbReference type="EMBL" id="KAF2495571.1"/>
    </source>
</evidence>
<reference evidence="1" key="1">
    <citation type="journal article" date="2020" name="Stud. Mycol.">
        <title>101 Dothideomycetes genomes: a test case for predicting lifestyles and emergence of pathogens.</title>
        <authorList>
            <person name="Haridas S."/>
            <person name="Albert R."/>
            <person name="Binder M."/>
            <person name="Bloem J."/>
            <person name="Labutti K."/>
            <person name="Salamov A."/>
            <person name="Andreopoulos B."/>
            <person name="Baker S."/>
            <person name="Barry K."/>
            <person name="Bills G."/>
            <person name="Bluhm B."/>
            <person name="Cannon C."/>
            <person name="Castanera R."/>
            <person name="Culley D."/>
            <person name="Daum C."/>
            <person name="Ezra D."/>
            <person name="Gonzalez J."/>
            <person name="Henrissat B."/>
            <person name="Kuo A."/>
            <person name="Liang C."/>
            <person name="Lipzen A."/>
            <person name="Lutzoni F."/>
            <person name="Magnuson J."/>
            <person name="Mondo S."/>
            <person name="Nolan M."/>
            <person name="Ohm R."/>
            <person name="Pangilinan J."/>
            <person name="Park H.-J."/>
            <person name="Ramirez L."/>
            <person name="Alfaro M."/>
            <person name="Sun H."/>
            <person name="Tritt A."/>
            <person name="Yoshinaga Y."/>
            <person name="Zwiers L.-H."/>
            <person name="Turgeon B."/>
            <person name="Goodwin S."/>
            <person name="Spatafora J."/>
            <person name="Crous P."/>
            <person name="Grigoriev I."/>
        </authorList>
    </citation>
    <scope>NUCLEOTIDE SEQUENCE</scope>
    <source>
        <strain evidence="1">CBS 269.34</strain>
    </source>
</reference>
<accession>A0A6A6QT36</accession>
<gene>
    <name evidence="1" type="ORF">BU16DRAFT_393335</name>
</gene>
<keyword evidence="2" id="KW-1185">Reference proteome</keyword>
<dbReference type="AlphaFoldDB" id="A0A6A6QT36"/>
<organism evidence="1 2">
    <name type="scientific">Lophium mytilinum</name>
    <dbReference type="NCBI Taxonomy" id="390894"/>
    <lineage>
        <taxon>Eukaryota</taxon>
        <taxon>Fungi</taxon>
        <taxon>Dikarya</taxon>
        <taxon>Ascomycota</taxon>
        <taxon>Pezizomycotina</taxon>
        <taxon>Dothideomycetes</taxon>
        <taxon>Pleosporomycetidae</taxon>
        <taxon>Mytilinidiales</taxon>
        <taxon>Mytilinidiaceae</taxon>
        <taxon>Lophium</taxon>
    </lineage>
</organism>
<sequence>MYRGALYIRTLECTVPSAAGAGRLNAVFPGSGVWLPPPPALIAPNCVQLMLRGPGESRARERRCRDKPGGLHPHLLTPGASQTRYDYLDQLVERLACPARRIGTAHLVLVLGTARPTAISIYTRLASIWPAVELTALFKLRTDLDFGPQPRSRP</sequence>
<name>A0A6A6QT36_9PEZI</name>
<evidence type="ECO:0000313" key="2">
    <source>
        <dbReference type="Proteomes" id="UP000799750"/>
    </source>
</evidence>